<dbReference type="EMBL" id="JALJXV010000001">
    <property type="protein sequence ID" value="MCP1673161.1"/>
    <property type="molecule type" value="Genomic_DNA"/>
</dbReference>
<dbReference type="Pfam" id="PF17820">
    <property type="entry name" value="PDZ_6"/>
    <property type="match status" value="1"/>
</dbReference>
<dbReference type="SUPFAM" id="SSF50494">
    <property type="entry name" value="Trypsin-like serine proteases"/>
    <property type="match status" value="1"/>
</dbReference>
<evidence type="ECO:0000259" key="12">
    <source>
        <dbReference type="PROSITE" id="PS50106"/>
    </source>
</evidence>
<keyword evidence="3 13" id="KW-0645">Protease</keyword>
<evidence type="ECO:0000256" key="7">
    <source>
        <dbReference type="ARBA" id="ARBA00022801"/>
    </source>
</evidence>
<evidence type="ECO:0000256" key="4">
    <source>
        <dbReference type="ARBA" id="ARBA00022729"/>
    </source>
</evidence>
<protein>
    <submittedName>
        <fullName evidence="13">Serine protease Do/serine protease DegQ</fullName>
        <ecNumber evidence="13">3.4.21.-</ecNumber>
        <ecNumber evidence="13">3.4.21.107</ecNumber>
    </submittedName>
</protein>
<dbReference type="CDD" id="cd10839">
    <property type="entry name" value="cpPDZ1_DegP-like"/>
    <property type="match status" value="1"/>
</dbReference>
<keyword evidence="7 13" id="KW-0378">Hydrolase</keyword>
<feature type="domain" description="PDZ" evidence="12">
    <location>
        <begin position="255"/>
        <end position="346"/>
    </location>
</feature>
<evidence type="ECO:0000256" key="2">
    <source>
        <dbReference type="ARBA" id="ARBA00010541"/>
    </source>
</evidence>
<keyword evidence="8" id="KW-0720">Serine protease</keyword>
<dbReference type="PANTHER" id="PTHR22939:SF129">
    <property type="entry name" value="SERINE PROTEASE HTRA2, MITOCHONDRIAL"/>
    <property type="match status" value="1"/>
</dbReference>
<proteinExistence type="inferred from homology"/>
<evidence type="ECO:0000256" key="3">
    <source>
        <dbReference type="ARBA" id="ARBA00022670"/>
    </source>
</evidence>
<evidence type="ECO:0000256" key="8">
    <source>
        <dbReference type="ARBA" id="ARBA00022825"/>
    </source>
</evidence>
<dbReference type="RefSeq" id="WP_253473040.1">
    <property type="nucleotide sequence ID" value="NZ_JALJXV010000001.1"/>
</dbReference>
<dbReference type="InterPro" id="IPR036034">
    <property type="entry name" value="PDZ_sf"/>
</dbReference>
<dbReference type="Gene3D" id="2.40.10.120">
    <property type="match status" value="1"/>
</dbReference>
<evidence type="ECO:0000256" key="1">
    <source>
        <dbReference type="ARBA" id="ARBA00004418"/>
    </source>
</evidence>
<dbReference type="NCBIfam" id="TIGR02037">
    <property type="entry name" value="degP_htrA_DO"/>
    <property type="match status" value="1"/>
</dbReference>
<feature type="chain" id="PRO_5042096935" evidence="11">
    <location>
        <begin position="25"/>
        <end position="454"/>
    </location>
</feature>
<feature type="binding site" evidence="10">
    <location>
        <position position="107"/>
    </location>
    <ligand>
        <name>substrate</name>
    </ligand>
</feature>
<feature type="domain" description="PDZ" evidence="12">
    <location>
        <begin position="374"/>
        <end position="430"/>
    </location>
</feature>
<dbReference type="EC" id="3.4.21.107" evidence="13"/>
<feature type="binding site" evidence="10">
    <location>
        <position position="137"/>
    </location>
    <ligand>
        <name>substrate</name>
    </ligand>
</feature>
<dbReference type="PANTHER" id="PTHR22939">
    <property type="entry name" value="SERINE PROTEASE FAMILY S1C HTRA-RELATED"/>
    <property type="match status" value="1"/>
</dbReference>
<evidence type="ECO:0000256" key="6">
    <source>
        <dbReference type="ARBA" id="ARBA00022764"/>
    </source>
</evidence>
<comment type="subcellular location">
    <subcellularLocation>
        <location evidence="1">Periplasm</location>
    </subcellularLocation>
</comment>
<evidence type="ECO:0000256" key="9">
    <source>
        <dbReference type="PIRSR" id="PIRSR611782-1"/>
    </source>
</evidence>
<evidence type="ECO:0000313" key="13">
    <source>
        <dbReference type="EMBL" id="MCP1673161.1"/>
    </source>
</evidence>
<evidence type="ECO:0000256" key="10">
    <source>
        <dbReference type="PIRSR" id="PIRSR611782-2"/>
    </source>
</evidence>
<accession>A0AAE3KAA0</accession>
<comment type="similarity">
    <text evidence="2">Belongs to the peptidase S1C family.</text>
</comment>
<dbReference type="PRINTS" id="PR00834">
    <property type="entry name" value="PROTEASES2C"/>
</dbReference>
<dbReference type="Gene3D" id="2.30.42.10">
    <property type="match status" value="2"/>
</dbReference>
<dbReference type="InterPro" id="IPR041489">
    <property type="entry name" value="PDZ_6"/>
</dbReference>
<name>A0AAE3KAA0_9GAMM</name>
<evidence type="ECO:0000313" key="14">
    <source>
        <dbReference type="Proteomes" id="UP001205843"/>
    </source>
</evidence>
<dbReference type="Proteomes" id="UP001205843">
    <property type="component" value="Unassembled WGS sequence"/>
</dbReference>
<dbReference type="Pfam" id="PF13365">
    <property type="entry name" value="Trypsin_2"/>
    <property type="match status" value="1"/>
</dbReference>
<dbReference type="InterPro" id="IPR009003">
    <property type="entry name" value="Peptidase_S1_PA"/>
</dbReference>
<dbReference type="SMART" id="SM00228">
    <property type="entry name" value="PDZ"/>
    <property type="match status" value="2"/>
</dbReference>
<feature type="active site" description="Charge relay system" evidence="9">
    <location>
        <position position="137"/>
    </location>
</feature>
<keyword evidence="4 11" id="KW-0732">Signal</keyword>
<dbReference type="EC" id="3.4.21.-" evidence="13"/>
<keyword evidence="6" id="KW-0574">Periplasm</keyword>
<evidence type="ECO:0000256" key="5">
    <source>
        <dbReference type="ARBA" id="ARBA00022737"/>
    </source>
</evidence>
<dbReference type="GO" id="GO:0042597">
    <property type="term" value="C:periplasmic space"/>
    <property type="evidence" value="ECO:0007669"/>
    <property type="project" value="UniProtKB-SubCell"/>
</dbReference>
<dbReference type="SUPFAM" id="SSF50156">
    <property type="entry name" value="PDZ domain-like"/>
    <property type="match status" value="2"/>
</dbReference>
<dbReference type="AlphaFoldDB" id="A0AAE3KAA0"/>
<dbReference type="GO" id="GO:0006515">
    <property type="term" value="P:protein quality control for misfolded or incompletely synthesized proteins"/>
    <property type="evidence" value="ECO:0007669"/>
    <property type="project" value="TreeGrafter"/>
</dbReference>
<evidence type="ECO:0000256" key="11">
    <source>
        <dbReference type="SAM" id="SignalP"/>
    </source>
</evidence>
<feature type="binding site" evidence="10">
    <location>
        <begin position="209"/>
        <end position="211"/>
    </location>
    <ligand>
        <name>substrate</name>
    </ligand>
</feature>
<feature type="active site" description="Charge relay system" evidence="9">
    <location>
        <position position="211"/>
    </location>
</feature>
<keyword evidence="5" id="KW-0677">Repeat</keyword>
<dbReference type="InterPro" id="IPR001478">
    <property type="entry name" value="PDZ"/>
</dbReference>
<dbReference type="FunFam" id="2.40.10.10:FF:000001">
    <property type="entry name" value="Periplasmic serine protease DegS"/>
    <property type="match status" value="1"/>
</dbReference>
<organism evidence="13 14">
    <name type="scientific">Natronocella acetinitrilica</name>
    <dbReference type="NCBI Taxonomy" id="414046"/>
    <lineage>
        <taxon>Bacteria</taxon>
        <taxon>Pseudomonadati</taxon>
        <taxon>Pseudomonadota</taxon>
        <taxon>Gammaproteobacteria</taxon>
        <taxon>Chromatiales</taxon>
        <taxon>Ectothiorhodospiraceae</taxon>
        <taxon>Natronocella</taxon>
    </lineage>
</organism>
<reference evidence="13" key="1">
    <citation type="submission" date="2022-03" db="EMBL/GenBank/DDBJ databases">
        <title>Genomic Encyclopedia of Type Strains, Phase III (KMG-III): the genomes of soil and plant-associated and newly described type strains.</title>
        <authorList>
            <person name="Whitman W."/>
        </authorList>
    </citation>
    <scope>NUCLEOTIDE SEQUENCE</scope>
    <source>
        <strain evidence="13">ANL 6-2</strain>
    </source>
</reference>
<feature type="signal peptide" evidence="11">
    <location>
        <begin position="1"/>
        <end position="24"/>
    </location>
</feature>
<dbReference type="GO" id="GO:0004252">
    <property type="term" value="F:serine-type endopeptidase activity"/>
    <property type="evidence" value="ECO:0007669"/>
    <property type="project" value="InterPro"/>
</dbReference>
<dbReference type="Pfam" id="PF13180">
    <property type="entry name" value="PDZ_2"/>
    <property type="match status" value="1"/>
</dbReference>
<gene>
    <name evidence="13" type="ORF">J2T57_000253</name>
</gene>
<comment type="caution">
    <text evidence="13">The sequence shown here is derived from an EMBL/GenBank/DDBJ whole genome shotgun (WGS) entry which is preliminary data.</text>
</comment>
<dbReference type="InterPro" id="IPR011782">
    <property type="entry name" value="Pept_S1C_Do"/>
</dbReference>
<sequence length="454" mass="47911">MKHGPLLWVFTVALCTALAAPAQASLPLEVDDGPLPSLAPMLERTTPAVVNIATRGRETVRSSPLMDDPFFRRFFDMPQQPRERRTQSLGSGVIVDAEAGFILTNHHVIQNAEQITVTLADGRELSAERIGSDRDTDLAIIRITADDLRALPLADSDQLRVGDFVIAIGNPFGLGQTVTSGIVSALGRSGLPMDGYQDYIQTDASINPGNSGGALVNLRGELVGINTAILSPAGGNIGIGFAIPMNMAQAIMEQLIAHGEVSRGRLGVSVQDLTTELAEAFGLAARSGVVVTQVFPGSAAEAAGLESGDIVAAINGRPVRQASELRNAVGLLRVGDEVRLEVIRNGERQTLSAVLTSPELETLSGAALTPRLAGVTFTMADVETRQGRENRVQVQTVEPGSRAEGSGLRVGDVVLSVNRRPVRDLTDLQAAVPANGELLLHLQRGSGALFLALR</sequence>
<keyword evidence="14" id="KW-1185">Reference proteome</keyword>
<dbReference type="PROSITE" id="PS50106">
    <property type="entry name" value="PDZ"/>
    <property type="match status" value="2"/>
</dbReference>
<dbReference type="InterPro" id="IPR001940">
    <property type="entry name" value="Peptidase_S1C"/>
</dbReference>
<feature type="active site" description="Charge relay system" evidence="9">
    <location>
        <position position="107"/>
    </location>
</feature>